<dbReference type="PANTHER" id="PTHR42998:SF1">
    <property type="entry name" value="TYPE I RESTRICTION ENZYME HINDI METHYLASE SUBUNIT"/>
    <property type="match status" value="1"/>
</dbReference>
<dbReference type="InterPro" id="IPR003356">
    <property type="entry name" value="DNA_methylase_A-5"/>
</dbReference>
<proteinExistence type="predicted"/>
<keyword evidence="4" id="KW-1185">Reference proteome</keyword>
<protein>
    <submittedName>
        <fullName evidence="3">Type I methyltransferase subunit-related protein</fullName>
    </submittedName>
</protein>
<keyword evidence="1" id="KW-0680">Restriction system</keyword>
<evidence type="ECO:0000313" key="4">
    <source>
        <dbReference type="Proteomes" id="UP000002411"/>
    </source>
</evidence>
<evidence type="ECO:0000313" key="3">
    <source>
        <dbReference type="EMBL" id="EDK34947.1"/>
    </source>
</evidence>
<organism evidence="3 4">
    <name type="scientific">Clostridium kluyveri (strain ATCC 8527 / DSM 555 / NBRC 12016 / NCIMB 10680 / K1)</name>
    <dbReference type="NCBI Taxonomy" id="431943"/>
    <lineage>
        <taxon>Bacteria</taxon>
        <taxon>Bacillati</taxon>
        <taxon>Bacillota</taxon>
        <taxon>Clostridia</taxon>
        <taxon>Eubacteriales</taxon>
        <taxon>Clostridiaceae</taxon>
        <taxon>Clostridium</taxon>
    </lineage>
</organism>
<dbReference type="InterPro" id="IPR002052">
    <property type="entry name" value="DNA_methylase_N6_adenine_CS"/>
</dbReference>
<dbReference type="Pfam" id="PF02384">
    <property type="entry name" value="N6_Mtase"/>
    <property type="match status" value="1"/>
</dbReference>
<sequence length="611" mass="71570">MRVIPQNYGIIDKPPQFISGSKYQAHMLRASVRKYELDRIAEDLTNVLWGGGQHQNELFYNLIGLFLTKIYDEKTTRAGKAYRFQIFYNGDKSELPEEVYHRINKMYRGEWDEENSTYSDCALKYLIGFNDEKLKKTPDIVFNANKVKYVVEALQEISFTSNKYDVLGDFFQKIVRSELKQTKGQYLTHHNIVDFIVKAIDVENLAIDLINGKEGRPRLPYIIDPSCGSGTYQIQCMKEITRSILSDMDKREKIQIADDIDDFLSVNFPKHKQNAWAKDYIYGIEIYPDLAMATKVNMVGHGDGSANILPNDGLIDFADYPNGKLLNVKKTSNVYPKYVNEQFDIVVSNPPFSITVDRETAKQFPKLYIQGEKIQKSLKKENKKIIDTENLFIERWYQLLRPKGRLGVVLPESVFDLSSNKEIRLFIFKYFWVKAVVSLPYLAFAPYTMTKTSLLFAQKKTEKEVEDWNDNWDWYNKEFIKIKNQLDKLKKKKETSSLHDNFVEILKKYLLSIFETEDESLTISQLKDKYEDDIKMVDADWWIFSKMSNKYNYSIFMSHAEEIGYKRGTKKIEDRPNELFSSVCIDDSNYVIINEKPEKILDYFKQSVVWE</sequence>
<dbReference type="GO" id="GO:0009307">
    <property type="term" value="P:DNA restriction-modification system"/>
    <property type="evidence" value="ECO:0007669"/>
    <property type="project" value="UniProtKB-KW"/>
</dbReference>
<dbReference type="PROSITE" id="PS00092">
    <property type="entry name" value="N6_MTASE"/>
    <property type="match status" value="1"/>
</dbReference>
<evidence type="ECO:0000259" key="2">
    <source>
        <dbReference type="Pfam" id="PF02384"/>
    </source>
</evidence>
<dbReference type="InterPro" id="IPR029063">
    <property type="entry name" value="SAM-dependent_MTases_sf"/>
</dbReference>
<dbReference type="EMBL" id="CP000673">
    <property type="protein sequence ID" value="EDK34947.1"/>
    <property type="molecule type" value="Genomic_DNA"/>
</dbReference>
<reference evidence="3 4" key="1">
    <citation type="journal article" date="2008" name="Proc. Natl. Acad. Sci. U.S.A.">
        <title>The genome of Clostridium kluyveri, a strict anaerobe with unique metabolic features.</title>
        <authorList>
            <person name="Seedorf H."/>
            <person name="Fricke W.F."/>
            <person name="Veith B."/>
            <person name="Brueggemann H."/>
            <person name="Liesegang H."/>
            <person name="Strittmatter A."/>
            <person name="Miethke M."/>
            <person name="Buckel W."/>
            <person name="Hinderberger J."/>
            <person name="Li F."/>
            <person name="Hagemeier C."/>
            <person name="Thauer R.K."/>
            <person name="Gottschalk G."/>
        </authorList>
    </citation>
    <scope>NUCLEOTIDE SEQUENCE [LARGE SCALE GENOMIC DNA]</scope>
    <source>
        <strain evidence="4">ATCC 8527 / DSM 555 / NCIMB 10680</strain>
    </source>
</reference>
<dbReference type="GO" id="GO:0003677">
    <property type="term" value="F:DNA binding"/>
    <property type="evidence" value="ECO:0007669"/>
    <property type="project" value="InterPro"/>
</dbReference>
<dbReference type="RefSeq" id="WP_012103281.1">
    <property type="nucleotide sequence ID" value="NC_009706.1"/>
</dbReference>
<name>A5N1F1_CLOK5</name>
<gene>
    <name evidence="3" type="ordered locus">CKL_2938</name>
</gene>
<dbReference type="PRINTS" id="PR00507">
    <property type="entry name" value="N12N6MTFRASE"/>
</dbReference>
<feature type="domain" description="DNA methylase adenine-specific" evidence="2">
    <location>
        <begin position="163"/>
        <end position="509"/>
    </location>
</feature>
<dbReference type="AlphaFoldDB" id="A5N1F1"/>
<dbReference type="eggNOG" id="COG0286">
    <property type="taxonomic scope" value="Bacteria"/>
</dbReference>
<dbReference type="InterPro" id="IPR052916">
    <property type="entry name" value="Type-I_RE_MTase_Subunit"/>
</dbReference>
<dbReference type="SUPFAM" id="SSF53335">
    <property type="entry name" value="S-adenosyl-L-methionine-dependent methyltransferases"/>
    <property type="match status" value="1"/>
</dbReference>
<keyword evidence="3" id="KW-0808">Transferase</keyword>
<dbReference type="GO" id="GO:0008170">
    <property type="term" value="F:N-methyltransferase activity"/>
    <property type="evidence" value="ECO:0007669"/>
    <property type="project" value="InterPro"/>
</dbReference>
<dbReference type="Gene3D" id="3.40.50.150">
    <property type="entry name" value="Vaccinia Virus protein VP39"/>
    <property type="match status" value="1"/>
</dbReference>
<dbReference type="GO" id="GO:0032259">
    <property type="term" value="P:methylation"/>
    <property type="evidence" value="ECO:0007669"/>
    <property type="project" value="UniProtKB-KW"/>
</dbReference>
<dbReference type="HOGENOM" id="CLU_014716_0_0_9"/>
<dbReference type="Proteomes" id="UP000002411">
    <property type="component" value="Chromosome"/>
</dbReference>
<dbReference type="KEGG" id="ckl:CKL_2938"/>
<keyword evidence="3" id="KW-0489">Methyltransferase</keyword>
<dbReference type="PANTHER" id="PTHR42998">
    <property type="entry name" value="TYPE I RESTRICTION ENZYME HINDVIIP M PROTEIN-RELATED"/>
    <property type="match status" value="1"/>
</dbReference>
<accession>A5N1F1</accession>
<dbReference type="STRING" id="431943.CKL_2938"/>
<evidence type="ECO:0000256" key="1">
    <source>
        <dbReference type="ARBA" id="ARBA00022747"/>
    </source>
</evidence>
<dbReference type="REBASE" id="15869">
    <property type="entry name" value="M.CklORF2938P"/>
</dbReference>